<reference evidence="1" key="2">
    <citation type="submission" date="2020-05" db="UniProtKB">
        <authorList>
            <consortium name="EnsemblMetazoa"/>
        </authorList>
    </citation>
    <scope>IDENTIFICATION</scope>
    <source>
        <strain evidence="1">IAEA</strain>
    </source>
</reference>
<dbReference type="VEuPathDB" id="VectorBase:GPPI045720"/>
<name>A0A1B0C086_9MUSC</name>
<evidence type="ECO:0000313" key="2">
    <source>
        <dbReference type="Proteomes" id="UP000092460"/>
    </source>
</evidence>
<accession>A0A1B0C086</accession>
<organism evidence="1 2">
    <name type="scientific">Glossina palpalis gambiensis</name>
    <dbReference type="NCBI Taxonomy" id="67801"/>
    <lineage>
        <taxon>Eukaryota</taxon>
        <taxon>Metazoa</taxon>
        <taxon>Ecdysozoa</taxon>
        <taxon>Arthropoda</taxon>
        <taxon>Hexapoda</taxon>
        <taxon>Insecta</taxon>
        <taxon>Pterygota</taxon>
        <taxon>Neoptera</taxon>
        <taxon>Endopterygota</taxon>
        <taxon>Diptera</taxon>
        <taxon>Brachycera</taxon>
        <taxon>Muscomorpha</taxon>
        <taxon>Hippoboscoidea</taxon>
        <taxon>Glossinidae</taxon>
        <taxon>Glossina</taxon>
    </lineage>
</organism>
<dbReference type="EMBL" id="JXJN01023495">
    <property type="status" value="NOT_ANNOTATED_CDS"/>
    <property type="molecule type" value="Genomic_DNA"/>
</dbReference>
<dbReference type="Proteomes" id="UP000092460">
    <property type="component" value="Unassembled WGS sequence"/>
</dbReference>
<reference evidence="2" key="1">
    <citation type="submission" date="2015-01" db="EMBL/GenBank/DDBJ databases">
        <authorList>
            <person name="Aksoy S."/>
            <person name="Warren W."/>
            <person name="Wilson R.K."/>
        </authorList>
    </citation>
    <scope>NUCLEOTIDE SEQUENCE [LARGE SCALE GENOMIC DNA]</scope>
    <source>
        <strain evidence="2">IAEA</strain>
    </source>
</reference>
<keyword evidence="2" id="KW-1185">Reference proteome</keyword>
<evidence type="ECO:0000313" key="1">
    <source>
        <dbReference type="EnsemblMetazoa" id="GPPI045720-PA"/>
    </source>
</evidence>
<proteinExistence type="predicted"/>
<dbReference type="AlphaFoldDB" id="A0A1B0C086"/>
<protein>
    <submittedName>
        <fullName evidence="1">Uncharacterized protein</fullName>
    </submittedName>
</protein>
<sequence>MTKLKPIPVNRGGFAHVKSTRLKDKRQNGVKAIKTVSFNPSLPTEAQTVDKSYTSITQPCPTFCSQRQVGGLKEELFFRFPLFVIISSNLILKFSAINHKKKKTITTVYKRRDLKNPASSESNARSTFANVHANNTSASITKGIDLLDFKVHKALEVIEEDVFAPKTFYSTRTARHQRNASGDKVIIDLNAETVTFPKITDSANNCYTQNEIFLPNFIGDVERKQDNWINKLFLYRHNTFPTVKRNIATVTHSNSIDPTQLTFYAKLSYLWLRLITDDAECELNCKPIGMKYFATLNNTLIDGTMCFHPAEYYRYNYQEGAVCVNGICKVSEERLERANLSVGSTWYVGLSNCHLGVLEELRKLYRRAHFLAVDAELSNINYVFFRHEQGAYMHLFQENWNEKILNNIITLCNAMQSEVSIGHTLKRRN</sequence>
<dbReference type="STRING" id="67801.A0A1B0C086"/>
<dbReference type="EnsemblMetazoa" id="GPPI045720-RA">
    <property type="protein sequence ID" value="GPPI045720-PA"/>
    <property type="gene ID" value="GPPI045720"/>
</dbReference>